<evidence type="ECO:0000256" key="17">
    <source>
        <dbReference type="ARBA" id="ARBA00023273"/>
    </source>
</evidence>
<feature type="compositionally biased region" description="Polar residues" evidence="18">
    <location>
        <begin position="680"/>
        <end position="714"/>
    </location>
</feature>
<feature type="region of interest" description="Disordered" evidence="18">
    <location>
        <begin position="360"/>
        <end position="391"/>
    </location>
</feature>
<keyword evidence="15" id="KW-0508">mRNA splicing</keyword>
<dbReference type="KEGG" id="dpte:113792005"/>
<comment type="subcellular location">
    <subcellularLocation>
        <location evidence="2">Cell projection</location>
        <location evidence="2">Dendrite</location>
    </subcellularLocation>
    <subcellularLocation>
        <location evidence="1">Cytoplasm</location>
        <location evidence="1">Stress granule</location>
    </subcellularLocation>
    <subcellularLocation>
        <location evidence="4">Cytoplasm</location>
        <location evidence="4">Perinuclear region</location>
    </subcellularLocation>
    <subcellularLocation>
        <location evidence="3">Nucleus speckle</location>
    </subcellularLocation>
</comment>
<evidence type="ECO:0000313" key="21">
    <source>
        <dbReference type="RefSeq" id="XP_027197668.1"/>
    </source>
</evidence>
<evidence type="ECO:0000313" key="22">
    <source>
        <dbReference type="RefSeq" id="XP_027197669.1"/>
    </source>
</evidence>
<keyword evidence="21 22" id="KW-0418">Kinase</keyword>
<evidence type="ECO:0000256" key="6">
    <source>
        <dbReference type="ARBA" id="ARBA00019964"/>
    </source>
</evidence>
<keyword evidence="13" id="KW-0694">RNA-binding</keyword>
<feature type="region of interest" description="Disordered" evidence="18">
    <location>
        <begin position="785"/>
        <end position="843"/>
    </location>
</feature>
<feature type="compositionally biased region" description="Polar residues" evidence="18">
    <location>
        <begin position="795"/>
        <end position="814"/>
    </location>
</feature>
<feature type="region of interest" description="Disordered" evidence="18">
    <location>
        <begin position="934"/>
        <end position="970"/>
    </location>
</feature>
<feature type="compositionally biased region" description="Polar residues" evidence="18">
    <location>
        <begin position="508"/>
        <end position="526"/>
    </location>
</feature>
<evidence type="ECO:0000256" key="18">
    <source>
        <dbReference type="SAM" id="MobiDB-lite"/>
    </source>
</evidence>
<keyword evidence="10" id="KW-0747">Spliceosome</keyword>
<evidence type="ECO:0000256" key="15">
    <source>
        <dbReference type="ARBA" id="ARBA00023187"/>
    </source>
</evidence>
<evidence type="ECO:0000256" key="2">
    <source>
        <dbReference type="ARBA" id="ARBA00004279"/>
    </source>
</evidence>
<dbReference type="GO" id="GO:0051028">
    <property type="term" value="P:mRNA transport"/>
    <property type="evidence" value="ECO:0007669"/>
    <property type="project" value="UniProtKB-KW"/>
</dbReference>
<feature type="region of interest" description="Disordered" evidence="18">
    <location>
        <begin position="449"/>
        <end position="638"/>
    </location>
</feature>
<accession>A0A6P6Y057</accession>
<reference evidence="21 22" key="1">
    <citation type="submission" date="2025-04" db="UniProtKB">
        <authorList>
            <consortium name="RefSeq"/>
        </authorList>
    </citation>
    <scope>IDENTIFICATION</scope>
    <source>
        <strain evidence="21 22">Airmid</strain>
    </source>
</reference>
<keyword evidence="20" id="KW-1185">Reference proteome</keyword>
<dbReference type="GO" id="GO:0003729">
    <property type="term" value="F:mRNA binding"/>
    <property type="evidence" value="ECO:0007669"/>
    <property type="project" value="InterPro"/>
</dbReference>
<feature type="compositionally biased region" description="Basic residues" evidence="18">
    <location>
        <begin position="950"/>
        <end position="960"/>
    </location>
</feature>
<comment type="similarity">
    <text evidence="5">Belongs to the CASC3 family.</text>
</comment>
<keyword evidence="11" id="KW-0509">mRNA transport</keyword>
<keyword evidence="9" id="KW-0507">mRNA processing</keyword>
<keyword evidence="14" id="KW-0866">Nonsense-mediated mRNA decay</keyword>
<evidence type="ECO:0000256" key="1">
    <source>
        <dbReference type="ARBA" id="ARBA00004210"/>
    </source>
</evidence>
<feature type="compositionally biased region" description="Basic and acidic residues" evidence="18">
    <location>
        <begin position="365"/>
        <end position="388"/>
    </location>
</feature>
<organism evidence="20 22">
    <name type="scientific">Dermatophagoides pteronyssinus</name>
    <name type="common">European house dust mite</name>
    <dbReference type="NCBI Taxonomy" id="6956"/>
    <lineage>
        <taxon>Eukaryota</taxon>
        <taxon>Metazoa</taxon>
        <taxon>Ecdysozoa</taxon>
        <taxon>Arthropoda</taxon>
        <taxon>Chelicerata</taxon>
        <taxon>Arachnida</taxon>
        <taxon>Acari</taxon>
        <taxon>Acariformes</taxon>
        <taxon>Sarcoptiformes</taxon>
        <taxon>Astigmata</taxon>
        <taxon>Psoroptidia</taxon>
        <taxon>Analgoidea</taxon>
        <taxon>Pyroglyphidae</taxon>
        <taxon>Dermatophagoidinae</taxon>
        <taxon>Dermatophagoides</taxon>
    </lineage>
</organism>
<evidence type="ECO:0000256" key="3">
    <source>
        <dbReference type="ARBA" id="ARBA00004324"/>
    </source>
</evidence>
<dbReference type="OMA" id="PEPRFMA"/>
<feature type="region of interest" description="Disordered" evidence="18">
    <location>
        <begin position="1148"/>
        <end position="1198"/>
    </location>
</feature>
<feature type="compositionally biased region" description="Acidic residues" evidence="18">
    <location>
        <begin position="166"/>
        <end position="203"/>
    </location>
</feature>
<feature type="region of interest" description="Disordered" evidence="18">
    <location>
        <begin position="652"/>
        <end position="748"/>
    </location>
</feature>
<feature type="region of interest" description="Disordered" evidence="18">
    <location>
        <begin position="165"/>
        <end position="243"/>
    </location>
</feature>
<dbReference type="PANTHER" id="PTHR13434:SF0">
    <property type="entry name" value="PROTEIN CASC3"/>
    <property type="match status" value="1"/>
</dbReference>
<dbReference type="GO" id="GO:0010494">
    <property type="term" value="C:cytoplasmic stress granule"/>
    <property type="evidence" value="ECO:0007669"/>
    <property type="project" value="UniProtKB-SubCell"/>
</dbReference>
<dbReference type="GO" id="GO:0035145">
    <property type="term" value="C:exon-exon junction complex"/>
    <property type="evidence" value="ECO:0007669"/>
    <property type="project" value="InterPro"/>
</dbReference>
<evidence type="ECO:0000256" key="14">
    <source>
        <dbReference type="ARBA" id="ARBA00023161"/>
    </source>
</evidence>
<feature type="domain" description="Btz" evidence="19">
    <location>
        <begin position="243"/>
        <end position="447"/>
    </location>
</feature>
<evidence type="ECO:0000256" key="11">
    <source>
        <dbReference type="ARBA" id="ARBA00022816"/>
    </source>
</evidence>
<feature type="region of interest" description="Disordered" evidence="18">
    <location>
        <begin position="1"/>
        <end position="25"/>
    </location>
</feature>
<dbReference type="GO" id="GO:0048471">
    <property type="term" value="C:perinuclear region of cytoplasm"/>
    <property type="evidence" value="ECO:0007669"/>
    <property type="project" value="UniProtKB-SubCell"/>
</dbReference>
<feature type="compositionally biased region" description="Low complexity" evidence="18">
    <location>
        <begin position="825"/>
        <end position="843"/>
    </location>
</feature>
<dbReference type="GO" id="GO:0008380">
    <property type="term" value="P:RNA splicing"/>
    <property type="evidence" value="ECO:0007669"/>
    <property type="project" value="UniProtKB-KW"/>
</dbReference>
<feature type="compositionally biased region" description="Polar residues" evidence="18">
    <location>
        <begin position="601"/>
        <end position="611"/>
    </location>
</feature>
<dbReference type="GO" id="GO:0016607">
    <property type="term" value="C:nuclear speck"/>
    <property type="evidence" value="ECO:0007669"/>
    <property type="project" value="UniProtKB-SubCell"/>
</dbReference>
<keyword evidence="8" id="KW-0963">Cytoplasm</keyword>
<dbReference type="InterPro" id="IPR018545">
    <property type="entry name" value="Btz_dom"/>
</dbReference>
<evidence type="ECO:0000256" key="10">
    <source>
        <dbReference type="ARBA" id="ARBA00022728"/>
    </source>
</evidence>
<feature type="compositionally biased region" description="Polar residues" evidence="18">
    <location>
        <begin position="539"/>
        <end position="559"/>
    </location>
</feature>
<feature type="compositionally biased region" description="Low complexity" evidence="18">
    <location>
        <begin position="1217"/>
        <end position="1244"/>
    </location>
</feature>
<sequence>MNDDPISSAVMENSTISNQSSIDNSQIDVIEGEEIQSSTLFEQSSAVVKKNDGHYSNINDSDNSDNDRKLKKFFSKPLESEPELRNTSTSNAGESEYESANEEELLFQNNNFNDNDDANLEQHQQQSLSDGKIDEKSNESIIHNNDDKDEISNCYYDNSYALQKEYDDDDNDVEEEEELTDNIGEDEMCDNVDEEEEEDDESVRDDKHNIIDNCQDTNNNENPRECGDGEESIPSKNKTIQPMLDEENVNLNDNTNKECMINTTNATQPKSLPKSAKLSKAELLKAKRNPQYIPRKGSYFEHDDRGNDEDGTKNKENDEPLNVIGEEHEMNDSVNDQNVKTTSAIGKKSMLSSMKLCSDDMNDSVYDHQSQKSDQDQQEGKSLHEKTNILESSSKTTMAAQLVNKKKSIWDSGEKWHHDKFNVDDQKPKTREELIEIYGYDIRTETEAPRLNRRSKYGKGPQRYSRRSDDENAYAKKTLHKVIMKSRSSNAVGTSSKLSSNKNDHHTSNNLSNNSFQKQSSLPNTINKRDRVFDRTSNNDHSSLNNSRKSHQSKSTDVSPNAKILLSYRNSNISGNSHHHHHHQHNDNSSPRIFENDRIFTNKSGGNRSYSNNINNNIEKPILKASTPSNKSNDESGSDLITQKVKSLTTDISVADQKDNNNNNQSGNPMFTNEDFPALMSTSKNDAPANQMSDQSIPQESVNKNTATATNNESKVIYYQVPNSSNETNQTNEDSHSESVQTATLSESNIGSHSLQEYSQQYRQQQQPSNNLSSTTTAVESLQFENSRYSHSRNNKVTSHYYNSSNQSWNNHRQQSSKSHHHIYNHNNSTTNNRKYNNNNNNESNVMVHHHEATINASNNNDDSMIKRYSSLRQQQQRNLTSNAGTVSNVSQPHQSEINNAPQYIETDTTTVKNAIYYEPSAATIGVEPTAAGNFTSTATGSSISQQQQNHHHHPHHGHHNYVSSINGSPASVTVGGPNVVATSAAAPATATAFIPPAASTLMAYYPNSGQSTGPGTTTATGPLNLSQTHFYAADQSQAAANYYLSAATVAYHPAAAPYLPTTATYPPTLAAAATHHTPHPHQSHVTTRFMNTTASATGTAESDRYLQTRPPVTAQNSASILMTAGGQTGYPTVAAIAAAFPSGYPQFPPQPTATTGQQSSPLPAGYPNVQIGGNTGSTGPPISGSGSTAAALTPSGYPESYRDGITYYDIRSQQQAMQRIQQQQSNINNNTQSQSTTSSASNRRCIVGGGGKISASTNKIHESDQANSNLKSTDETKSSSASNNTNNNELSVNN</sequence>
<feature type="compositionally biased region" description="Polar residues" evidence="18">
    <location>
        <begin position="721"/>
        <end position="748"/>
    </location>
</feature>
<evidence type="ECO:0000256" key="9">
    <source>
        <dbReference type="ARBA" id="ARBA00022664"/>
    </source>
</evidence>
<gene>
    <name evidence="21 22" type="primary">LOC113792005</name>
</gene>
<feature type="region of interest" description="Disordered" evidence="18">
    <location>
        <begin position="286"/>
        <end position="319"/>
    </location>
</feature>
<feature type="compositionally biased region" description="Low complexity" evidence="18">
    <location>
        <begin position="13"/>
        <end position="25"/>
    </location>
</feature>
<evidence type="ECO:0000256" key="12">
    <source>
        <dbReference type="ARBA" id="ARBA00022845"/>
    </source>
</evidence>
<name>A0A6P6Y057_DERPT</name>
<proteinExistence type="inferred from homology"/>
<feature type="compositionally biased region" description="Polar residues" evidence="18">
    <location>
        <begin position="1153"/>
        <end position="1162"/>
    </location>
</feature>
<keyword evidence="12" id="KW-0810">Translation regulation</keyword>
<evidence type="ECO:0000256" key="13">
    <source>
        <dbReference type="ARBA" id="ARBA00022884"/>
    </source>
</evidence>
<dbReference type="Proteomes" id="UP000515146">
    <property type="component" value="Unplaced"/>
</dbReference>
<dbReference type="GO" id="GO:0006397">
    <property type="term" value="P:mRNA processing"/>
    <property type="evidence" value="ECO:0007669"/>
    <property type="project" value="UniProtKB-KW"/>
</dbReference>
<feature type="compositionally biased region" description="Polar residues" evidence="18">
    <location>
        <begin position="212"/>
        <end position="221"/>
    </location>
</feature>
<feature type="compositionally biased region" description="Low complexity" evidence="18">
    <location>
        <begin position="1178"/>
        <end position="1189"/>
    </location>
</feature>
<dbReference type="GO" id="GO:0016301">
    <property type="term" value="F:kinase activity"/>
    <property type="evidence" value="ECO:0007669"/>
    <property type="project" value="UniProtKB-KW"/>
</dbReference>
<dbReference type="GO" id="GO:0030425">
    <property type="term" value="C:dendrite"/>
    <property type="evidence" value="ECO:0007669"/>
    <property type="project" value="UniProtKB-SubCell"/>
</dbReference>
<evidence type="ECO:0000256" key="8">
    <source>
        <dbReference type="ARBA" id="ARBA00022490"/>
    </source>
</evidence>
<dbReference type="PANTHER" id="PTHR13434">
    <property type="entry name" value="PROTEIN CASC3"/>
    <property type="match status" value="1"/>
</dbReference>
<evidence type="ECO:0000259" key="19">
    <source>
        <dbReference type="SMART" id="SM01044"/>
    </source>
</evidence>
<keyword evidence="16" id="KW-0539">Nucleus</keyword>
<evidence type="ECO:0000256" key="4">
    <source>
        <dbReference type="ARBA" id="ARBA00004556"/>
    </source>
</evidence>
<evidence type="ECO:0000313" key="20">
    <source>
        <dbReference type="Proteomes" id="UP000515146"/>
    </source>
</evidence>
<feature type="region of interest" description="Disordered" evidence="18">
    <location>
        <begin position="1217"/>
        <end position="1295"/>
    </location>
</feature>
<dbReference type="GO" id="GO:0005681">
    <property type="term" value="C:spliceosomal complex"/>
    <property type="evidence" value="ECO:0007669"/>
    <property type="project" value="UniProtKB-KW"/>
</dbReference>
<feature type="compositionally biased region" description="Basic and acidic residues" evidence="18">
    <location>
        <begin position="527"/>
        <end position="538"/>
    </location>
</feature>
<evidence type="ECO:0000256" key="7">
    <source>
        <dbReference type="ARBA" id="ARBA00022448"/>
    </source>
</evidence>
<evidence type="ECO:0000256" key="5">
    <source>
        <dbReference type="ARBA" id="ARBA00009548"/>
    </source>
</evidence>
<feature type="compositionally biased region" description="Polar residues" evidence="18">
    <location>
        <begin position="934"/>
        <end position="945"/>
    </location>
</feature>
<dbReference type="SMART" id="SM01044">
    <property type="entry name" value="Btz"/>
    <property type="match status" value="1"/>
</dbReference>
<dbReference type="RefSeq" id="XP_027197668.1">
    <property type="nucleotide sequence ID" value="XM_027341867.1"/>
</dbReference>
<keyword evidence="17" id="KW-0966">Cell projection</keyword>
<dbReference type="InterPro" id="IPR028544">
    <property type="entry name" value="CASC3"/>
</dbReference>
<dbReference type="OrthoDB" id="657902at2759"/>
<protein>
    <recommendedName>
        <fullName evidence="6">Protein CASC3</fullName>
    </recommendedName>
</protein>
<dbReference type="Pfam" id="PF09405">
    <property type="entry name" value="Btz"/>
    <property type="match status" value="1"/>
</dbReference>
<evidence type="ECO:0000256" key="16">
    <source>
        <dbReference type="ARBA" id="ARBA00023242"/>
    </source>
</evidence>
<feature type="compositionally biased region" description="Basic and acidic residues" evidence="18">
    <location>
        <begin position="298"/>
        <end position="318"/>
    </location>
</feature>
<feature type="compositionally biased region" description="Low complexity" evidence="18">
    <location>
        <begin position="1279"/>
        <end position="1295"/>
    </location>
</feature>
<dbReference type="GO" id="GO:0000184">
    <property type="term" value="P:nuclear-transcribed mRNA catabolic process, nonsense-mediated decay"/>
    <property type="evidence" value="ECO:0007669"/>
    <property type="project" value="UniProtKB-KW"/>
</dbReference>
<keyword evidence="21 22" id="KW-0808">Transferase</keyword>
<feature type="compositionally biased region" description="Acidic residues" evidence="18">
    <location>
        <begin position="95"/>
        <end position="105"/>
    </location>
</feature>
<feature type="region of interest" description="Disordered" evidence="18">
    <location>
        <begin position="48"/>
        <end position="137"/>
    </location>
</feature>
<dbReference type="RefSeq" id="XP_027197669.1">
    <property type="nucleotide sequence ID" value="XM_027341868.1"/>
</dbReference>
<dbReference type="GO" id="GO:0006417">
    <property type="term" value="P:regulation of translation"/>
    <property type="evidence" value="ECO:0007669"/>
    <property type="project" value="UniProtKB-KW"/>
</dbReference>
<keyword evidence="7" id="KW-0813">Transport</keyword>
<feature type="compositionally biased region" description="Polar residues" evidence="18">
    <location>
        <begin position="486"/>
        <end position="501"/>
    </location>
</feature>